<gene>
    <name evidence="12" type="ORF">CPter91_1587</name>
</gene>
<dbReference type="PRINTS" id="PR00793">
    <property type="entry name" value="PROAMNOPTASE"/>
</dbReference>
<evidence type="ECO:0000259" key="11">
    <source>
        <dbReference type="Pfam" id="PF00561"/>
    </source>
</evidence>
<evidence type="ECO:0000256" key="8">
    <source>
        <dbReference type="ARBA" id="ARBA00022670"/>
    </source>
</evidence>
<feature type="domain" description="AB hydrolase-1" evidence="11">
    <location>
        <begin position="95"/>
        <end position="364"/>
    </location>
</feature>
<evidence type="ECO:0000256" key="1">
    <source>
        <dbReference type="ARBA" id="ARBA00001585"/>
    </source>
</evidence>
<dbReference type="PANTHER" id="PTHR43722">
    <property type="entry name" value="PROLINE IMINOPEPTIDASE"/>
    <property type="match status" value="1"/>
</dbReference>
<accession>A0A127Q1Q7</accession>
<dbReference type="Pfam" id="PF00561">
    <property type="entry name" value="Abhydrolase_1"/>
    <property type="match status" value="1"/>
</dbReference>
<dbReference type="InterPro" id="IPR002410">
    <property type="entry name" value="Peptidase_S33"/>
</dbReference>
<dbReference type="SUPFAM" id="SSF53474">
    <property type="entry name" value="alpha/beta-Hydrolases"/>
    <property type="match status" value="1"/>
</dbReference>
<evidence type="ECO:0000313" key="12">
    <source>
        <dbReference type="EMBL" id="AMP03963.1"/>
    </source>
</evidence>
<protein>
    <recommendedName>
        <fullName evidence="5">Proline iminopeptidase</fullName>
        <ecNumber evidence="4">3.4.11.5</ecNumber>
    </recommendedName>
    <alternativeName>
        <fullName evidence="10">Prolyl aminopeptidase</fullName>
    </alternativeName>
</protein>
<keyword evidence="6" id="KW-0031">Aminopeptidase</keyword>
<comment type="subcellular location">
    <subcellularLocation>
        <location evidence="2">Cytoplasm</location>
    </subcellularLocation>
</comment>
<dbReference type="KEGG" id="cpra:CPter91_1587"/>
<dbReference type="GO" id="GO:0005737">
    <property type="term" value="C:cytoplasm"/>
    <property type="evidence" value="ECO:0007669"/>
    <property type="project" value="UniProtKB-SubCell"/>
</dbReference>
<evidence type="ECO:0000256" key="5">
    <source>
        <dbReference type="ARBA" id="ARBA00021843"/>
    </source>
</evidence>
<evidence type="ECO:0000256" key="7">
    <source>
        <dbReference type="ARBA" id="ARBA00022490"/>
    </source>
</evidence>
<name>A0A127Q1Q7_9BURK</name>
<evidence type="ECO:0000256" key="9">
    <source>
        <dbReference type="ARBA" id="ARBA00022801"/>
    </source>
</evidence>
<evidence type="ECO:0000256" key="4">
    <source>
        <dbReference type="ARBA" id="ARBA00012568"/>
    </source>
</evidence>
<keyword evidence="8" id="KW-0645">Protease</keyword>
<dbReference type="Proteomes" id="UP000074561">
    <property type="component" value="Chromosome"/>
</dbReference>
<dbReference type="Gene3D" id="3.40.50.1820">
    <property type="entry name" value="alpha/beta hydrolase"/>
    <property type="match status" value="1"/>
</dbReference>
<keyword evidence="9 12" id="KW-0378">Hydrolase</keyword>
<proteinExistence type="inferred from homology"/>
<organism evidence="12 13">
    <name type="scientific">Collimonas pratensis</name>
    <dbReference type="NCBI Taxonomy" id="279113"/>
    <lineage>
        <taxon>Bacteria</taxon>
        <taxon>Pseudomonadati</taxon>
        <taxon>Pseudomonadota</taxon>
        <taxon>Betaproteobacteria</taxon>
        <taxon>Burkholderiales</taxon>
        <taxon>Oxalobacteraceae</taxon>
        <taxon>Collimonas</taxon>
    </lineage>
</organism>
<dbReference type="InterPro" id="IPR029058">
    <property type="entry name" value="AB_hydrolase_fold"/>
</dbReference>
<dbReference type="EMBL" id="CP013234">
    <property type="protein sequence ID" value="AMP03963.1"/>
    <property type="molecule type" value="Genomic_DNA"/>
</dbReference>
<comment type="similarity">
    <text evidence="3">Belongs to the peptidase S33 family.</text>
</comment>
<dbReference type="InterPro" id="IPR000073">
    <property type="entry name" value="AB_hydrolase_1"/>
</dbReference>
<dbReference type="GO" id="GO:0006508">
    <property type="term" value="P:proteolysis"/>
    <property type="evidence" value="ECO:0007669"/>
    <property type="project" value="UniProtKB-KW"/>
</dbReference>
<dbReference type="AlphaFoldDB" id="A0A127Q1Q7"/>
<reference evidence="12 13" key="1">
    <citation type="submission" date="2015-11" db="EMBL/GenBank/DDBJ databases">
        <title>Exploring the genomic traits of fungus-feeding bacterial genus Collimonas.</title>
        <authorList>
            <person name="Song C."/>
            <person name="Schmidt R."/>
            <person name="de Jager V."/>
            <person name="Krzyzanowska D."/>
            <person name="Jongedijk E."/>
            <person name="Cankar K."/>
            <person name="Beekwilder J."/>
            <person name="van Veen A."/>
            <person name="de Boer W."/>
            <person name="van Veen J.A."/>
            <person name="Garbeva P."/>
        </authorList>
    </citation>
    <scope>NUCLEOTIDE SEQUENCE [LARGE SCALE GENOMIC DNA]</scope>
    <source>
        <strain evidence="12 13">Ter91</strain>
    </source>
</reference>
<sequence length="384" mass="42124">MIVSVKKYFPFTGYFDAGNGFASIISKLATLSLASLLFWQPLYGIAQSDTAQMSPKMESAGSCTSSNIKLDEKKFVLIGGIQQWITISGTSCDNPLILFLHGGPGNSLNPYADAIYGAWQSEFTLVQWDQRGAGKTFAANPATAASVLTVERMAQDGIELTEYLTRQFGKREVILMGGSWGSILGIYMVKSRPDLFYAYVGTGQIVSYRENQNASYTKLISLARAAGDQKTVSTIEALGPPPWTNPRNSGILRRATRIYEAKTSAAAPKAWWVPAPGYATAQMQDFFEQADDYSYLQFVGLKGDGIFSRIDLPKLGMRFDIPVYIIEGSEDLVAVPDVAKRYFDGLVAPDKEYVAVPQTGHDPNLAMIDAQHKILSEKIRPMAK</sequence>
<dbReference type="PANTHER" id="PTHR43722:SF1">
    <property type="entry name" value="PROLINE IMINOPEPTIDASE"/>
    <property type="match status" value="1"/>
</dbReference>
<evidence type="ECO:0000313" key="13">
    <source>
        <dbReference type="Proteomes" id="UP000074561"/>
    </source>
</evidence>
<dbReference type="EC" id="3.4.11.5" evidence="4"/>
<evidence type="ECO:0000256" key="6">
    <source>
        <dbReference type="ARBA" id="ARBA00022438"/>
    </source>
</evidence>
<dbReference type="PATRIC" id="fig|279113.9.peg.1579"/>
<dbReference type="STRING" id="279113.CPter91_1587"/>
<dbReference type="InterPro" id="IPR005944">
    <property type="entry name" value="Pro_iminopeptidase"/>
</dbReference>
<evidence type="ECO:0000256" key="2">
    <source>
        <dbReference type="ARBA" id="ARBA00004496"/>
    </source>
</evidence>
<evidence type="ECO:0000256" key="3">
    <source>
        <dbReference type="ARBA" id="ARBA00010088"/>
    </source>
</evidence>
<dbReference type="GO" id="GO:0004177">
    <property type="term" value="F:aminopeptidase activity"/>
    <property type="evidence" value="ECO:0007669"/>
    <property type="project" value="UniProtKB-KW"/>
</dbReference>
<comment type="catalytic activity">
    <reaction evidence="1">
        <text>Release of N-terminal proline from a peptide.</text>
        <dbReference type="EC" id="3.4.11.5"/>
    </reaction>
</comment>
<keyword evidence="7" id="KW-0963">Cytoplasm</keyword>
<evidence type="ECO:0000256" key="10">
    <source>
        <dbReference type="ARBA" id="ARBA00029605"/>
    </source>
</evidence>